<gene>
    <name evidence="1" type="ORF">NP048_15015</name>
</gene>
<evidence type="ECO:0000313" key="2">
    <source>
        <dbReference type="Proteomes" id="UP001316384"/>
    </source>
</evidence>
<evidence type="ECO:0000313" key="1">
    <source>
        <dbReference type="EMBL" id="UUI71091.1"/>
    </source>
</evidence>
<proteinExistence type="predicted"/>
<organism evidence="1 2">
    <name type="scientific">Cellulomonas xiejunii</name>
    <dbReference type="NCBI Taxonomy" id="2968083"/>
    <lineage>
        <taxon>Bacteria</taxon>
        <taxon>Bacillati</taxon>
        <taxon>Actinomycetota</taxon>
        <taxon>Actinomycetes</taxon>
        <taxon>Micrococcales</taxon>
        <taxon>Cellulomonadaceae</taxon>
        <taxon>Cellulomonas</taxon>
    </lineage>
</organism>
<keyword evidence="2" id="KW-1185">Reference proteome</keyword>
<name>A0ABY5KPK5_9CELL</name>
<evidence type="ECO:0008006" key="3">
    <source>
        <dbReference type="Google" id="ProtNLM"/>
    </source>
</evidence>
<protein>
    <recommendedName>
        <fullName evidence="3">RHS repeat protein</fullName>
    </recommendedName>
</protein>
<dbReference type="RefSeq" id="WP_227576427.1">
    <property type="nucleotide sequence ID" value="NZ_CP101987.1"/>
</dbReference>
<accession>A0ABY5KPK5</accession>
<dbReference type="EMBL" id="CP101987">
    <property type="protein sequence ID" value="UUI71091.1"/>
    <property type="molecule type" value="Genomic_DNA"/>
</dbReference>
<dbReference type="Proteomes" id="UP001316384">
    <property type="component" value="Chromosome"/>
</dbReference>
<reference evidence="1 2" key="1">
    <citation type="submission" date="2022-07" db="EMBL/GenBank/DDBJ databases">
        <title>Novel species in genus cellulomonas.</title>
        <authorList>
            <person name="Ye L."/>
        </authorList>
    </citation>
    <scope>NUCLEOTIDE SEQUENCE [LARGE SCALE GENOMIC DNA]</scope>
    <source>
        <strain evidence="2">zg-B89</strain>
    </source>
</reference>
<sequence length="53" mass="5554">MRDWLGGTSAVVSAGGEAQWAYDYDPFGGARGTDLEAGGQQLAEDARMSSRMG</sequence>